<dbReference type="EMBL" id="CP117167">
    <property type="protein sequence ID" value="WCT14396.1"/>
    <property type="molecule type" value="Genomic_DNA"/>
</dbReference>
<evidence type="ECO:0000313" key="1">
    <source>
        <dbReference type="EMBL" id="WCT14396.1"/>
    </source>
</evidence>
<proteinExistence type="predicted"/>
<reference evidence="1 2" key="1">
    <citation type="submission" date="2023-02" db="EMBL/GenBank/DDBJ databases">
        <title>Genome sequence of Mucilaginibacter jinjuensis strain KACC 16571.</title>
        <authorList>
            <person name="Kim S."/>
            <person name="Heo J."/>
            <person name="Kwon S.-W."/>
        </authorList>
    </citation>
    <scope>NUCLEOTIDE SEQUENCE [LARGE SCALE GENOMIC DNA]</scope>
    <source>
        <strain evidence="1 2">KACC 16571</strain>
    </source>
</reference>
<dbReference type="Proteomes" id="UP001216139">
    <property type="component" value="Chromosome"/>
</dbReference>
<keyword evidence="2" id="KW-1185">Reference proteome</keyword>
<dbReference type="RefSeq" id="WP_273632894.1">
    <property type="nucleotide sequence ID" value="NZ_CP117167.1"/>
</dbReference>
<name>A0ABY7TDI9_9SPHI</name>
<gene>
    <name evidence="1" type="ORF">PQO05_10670</name>
</gene>
<evidence type="ECO:0000313" key="2">
    <source>
        <dbReference type="Proteomes" id="UP001216139"/>
    </source>
</evidence>
<sequence>MMTKPVQTSIPQADGSDRYVIIEPVVRNDGNQSSYATGIFKIYRDTFGDDITIISNSGQYGKPEDRLPDRYNPDYLGKFVFKDVDSMHFEGNVLSPTEQVHLAVFIGSYEECNAEHSTSIIVDLL</sequence>
<protein>
    <submittedName>
        <fullName evidence="1">Uncharacterized protein</fullName>
    </submittedName>
</protein>
<organism evidence="1 2">
    <name type="scientific">Mucilaginibacter jinjuensis</name>
    <dbReference type="NCBI Taxonomy" id="1176721"/>
    <lineage>
        <taxon>Bacteria</taxon>
        <taxon>Pseudomonadati</taxon>
        <taxon>Bacteroidota</taxon>
        <taxon>Sphingobacteriia</taxon>
        <taxon>Sphingobacteriales</taxon>
        <taxon>Sphingobacteriaceae</taxon>
        <taxon>Mucilaginibacter</taxon>
    </lineage>
</organism>
<accession>A0ABY7TDI9</accession>